<dbReference type="Pfam" id="PF10026">
    <property type="entry name" value="DUF2268"/>
    <property type="match status" value="1"/>
</dbReference>
<feature type="domain" description="DUF2268" evidence="1">
    <location>
        <begin position="84"/>
        <end position="289"/>
    </location>
</feature>
<keyword evidence="3" id="KW-1185">Reference proteome</keyword>
<proteinExistence type="predicted"/>
<dbReference type="InterPro" id="IPR018728">
    <property type="entry name" value="DUF2268"/>
</dbReference>
<evidence type="ECO:0000313" key="3">
    <source>
        <dbReference type="Proteomes" id="UP000247476"/>
    </source>
</evidence>
<evidence type="ECO:0000259" key="1">
    <source>
        <dbReference type="Pfam" id="PF10026"/>
    </source>
</evidence>
<gene>
    <name evidence="2" type="ORF">DLM86_01290</name>
</gene>
<dbReference type="Proteomes" id="UP000247476">
    <property type="component" value="Unassembled WGS sequence"/>
</dbReference>
<accession>A0A2V5KC93</accession>
<dbReference type="RefSeq" id="WP_110838148.1">
    <property type="nucleotide sequence ID" value="NZ_QJVJ01000001.1"/>
</dbReference>
<dbReference type="EMBL" id="QJVJ01000001">
    <property type="protein sequence ID" value="PYI57108.1"/>
    <property type="molecule type" value="Genomic_DNA"/>
</dbReference>
<dbReference type="OrthoDB" id="148961at2"/>
<organism evidence="2 3">
    <name type="scientific">Paenibacillus flagellatus</name>
    <dbReference type="NCBI Taxonomy" id="2211139"/>
    <lineage>
        <taxon>Bacteria</taxon>
        <taxon>Bacillati</taxon>
        <taxon>Bacillota</taxon>
        <taxon>Bacilli</taxon>
        <taxon>Bacillales</taxon>
        <taxon>Paenibacillaceae</taxon>
        <taxon>Paenibacillus</taxon>
    </lineage>
</organism>
<reference evidence="2 3" key="1">
    <citation type="submission" date="2018-05" db="EMBL/GenBank/DDBJ databases">
        <title>Paenibacillus flagellatus sp. nov., isolated from selenium mineral soil.</title>
        <authorList>
            <person name="Dai X."/>
        </authorList>
    </citation>
    <scope>NUCLEOTIDE SEQUENCE [LARGE SCALE GENOMIC DNA]</scope>
    <source>
        <strain evidence="2 3">DXL2</strain>
    </source>
</reference>
<dbReference type="AlphaFoldDB" id="A0A2V5KC93"/>
<sequence>MEILAIDTLRGQRGVFEAKPDERAALYRERVTEPLQPFWETMQRMMPPGRQPPDFVQAIGLYDPAGDAEEALRALDRLEKAGSWDACREAVDRAVRALRPAERGVALDKLLFAVALGDPARLKPVHGFTGFGGNPGQVIVLVWPSDYNVPRLPSIAAHEFHHNVRLTFEPWGPETTVGQYIVLEGLAEAFAAELYGEDMLGPWVSALTDEQHEEVRPRFREALAVQGFNEIRGYMFGDPAGDFPNPGYEKKGVPPYAGYAVGYRVVSDYLRRSGKTAAEATYVPWRDIVAESRYFER</sequence>
<comment type="caution">
    <text evidence="2">The sequence shown here is derived from an EMBL/GenBank/DDBJ whole genome shotgun (WGS) entry which is preliminary data.</text>
</comment>
<name>A0A2V5KC93_9BACL</name>
<protein>
    <recommendedName>
        <fullName evidence="1">DUF2268 domain-containing protein</fullName>
    </recommendedName>
</protein>
<evidence type="ECO:0000313" key="2">
    <source>
        <dbReference type="EMBL" id="PYI57108.1"/>
    </source>
</evidence>